<dbReference type="EMBL" id="JAACJK010000001">
    <property type="protein sequence ID" value="KAF5342290.1"/>
    <property type="molecule type" value="Genomic_DNA"/>
</dbReference>
<dbReference type="OrthoDB" id="2020419at2759"/>
<evidence type="ECO:0000256" key="1">
    <source>
        <dbReference type="SAM" id="MobiDB-lite"/>
    </source>
</evidence>
<accession>A0A8H5CIG3</accession>
<keyword evidence="2" id="KW-1133">Transmembrane helix</keyword>
<evidence type="ECO:0000256" key="2">
    <source>
        <dbReference type="SAM" id="Phobius"/>
    </source>
</evidence>
<feature type="region of interest" description="Disordered" evidence="1">
    <location>
        <begin position="1"/>
        <end position="54"/>
    </location>
</feature>
<sequence length="683" mass="75698">MWEAHIRSRTRHGQAPDLRGPYEDEETFDVLLKDPDSPKGLLPHTTGSTDTSTPTYTATLSSRLGGLPSSPRLWVSRRRVLAFLGLLLVGALVAPAVEEELNSALRGTSELEEMGFEYQVRNSSEGFPLEEDFVLGESVTNLTASPHADRQGLPPTESSNRPSSRRIKQRRLRRYPLIDRSILAKFGGLDTEGRADEDAAEARDFAASRPNIRRWPPTITRIPESQAQRPSSKKSGNLGPPSAPPEICGAKAGKPCLFLFMLRMAEQESKARMHFVQAALLARRLDRILVLPNVAKSRIGACYKHPFEAYYDTEALFHAELPGPGYVTQDDFKVWSEYVAYQEKRPIPARLVSIAASTPKEIVRASEAVASEVGVTLEYYPTELARESEYPGCFPSKWNQLGLDDRSIFVALDAQQPFVASQQDFGETVAVALRTVNRTYSVPVSEPQPGDLQEPLRESVDERETDVLVLNWDLRQPIFPPTASLPSLEYSPQLQHLAKELAPSMPYVAIHWRMETVDPDLLEDCAHALVDVLSNLLHDTGHLGRDIQEVWFASDYPHPISPSSVGLAKVAKSGTFKMFGPQHESAVGILTAAFDEAGGGDLAHWRLVDIGASLQTHVSSGLEPSDLLQDTGVWGILDKMIVTQADLFVSGSKQCSRQSSFTRQVVETRQGNWKERRNVVTLF</sequence>
<dbReference type="Proteomes" id="UP000541558">
    <property type="component" value="Unassembled WGS sequence"/>
</dbReference>
<dbReference type="GO" id="GO:0016740">
    <property type="term" value="F:transferase activity"/>
    <property type="evidence" value="ECO:0007669"/>
    <property type="project" value="UniProtKB-KW"/>
</dbReference>
<feature type="region of interest" description="Disordered" evidence="1">
    <location>
        <begin position="144"/>
        <end position="168"/>
    </location>
</feature>
<comment type="caution">
    <text evidence="3">The sequence shown here is derived from an EMBL/GenBank/DDBJ whole genome shotgun (WGS) entry which is preliminary data.</text>
</comment>
<dbReference type="GO" id="GO:0006004">
    <property type="term" value="P:fucose metabolic process"/>
    <property type="evidence" value="ECO:0007669"/>
    <property type="project" value="UniProtKB-KW"/>
</dbReference>
<gene>
    <name evidence="3" type="ORF">D9611_002117</name>
</gene>
<evidence type="ECO:0000313" key="3">
    <source>
        <dbReference type="EMBL" id="KAF5342290.1"/>
    </source>
</evidence>
<proteinExistence type="predicted"/>
<dbReference type="AlphaFoldDB" id="A0A8H5CIG3"/>
<keyword evidence="2" id="KW-0812">Transmembrane</keyword>
<keyword evidence="2" id="KW-0472">Membrane</keyword>
<protein>
    <submittedName>
        <fullName evidence="3">Uncharacterized protein</fullName>
    </submittedName>
</protein>
<keyword evidence="4" id="KW-1185">Reference proteome</keyword>
<evidence type="ECO:0000313" key="4">
    <source>
        <dbReference type="Proteomes" id="UP000541558"/>
    </source>
</evidence>
<reference evidence="3 4" key="1">
    <citation type="journal article" date="2020" name="ISME J.">
        <title>Uncovering the hidden diversity of litter-decomposition mechanisms in mushroom-forming fungi.</title>
        <authorList>
            <person name="Floudas D."/>
            <person name="Bentzer J."/>
            <person name="Ahren D."/>
            <person name="Johansson T."/>
            <person name="Persson P."/>
            <person name="Tunlid A."/>
        </authorList>
    </citation>
    <scope>NUCLEOTIDE SEQUENCE [LARGE SCALE GENOMIC DNA]</scope>
    <source>
        <strain evidence="3 4">CBS 175.51</strain>
    </source>
</reference>
<organism evidence="3 4">
    <name type="scientific">Ephemerocybe angulata</name>
    <dbReference type="NCBI Taxonomy" id="980116"/>
    <lineage>
        <taxon>Eukaryota</taxon>
        <taxon>Fungi</taxon>
        <taxon>Dikarya</taxon>
        <taxon>Basidiomycota</taxon>
        <taxon>Agaricomycotina</taxon>
        <taxon>Agaricomycetes</taxon>
        <taxon>Agaricomycetidae</taxon>
        <taxon>Agaricales</taxon>
        <taxon>Agaricineae</taxon>
        <taxon>Psathyrellaceae</taxon>
        <taxon>Ephemerocybe</taxon>
    </lineage>
</organism>
<feature type="transmembrane region" description="Helical" evidence="2">
    <location>
        <begin position="80"/>
        <end position="97"/>
    </location>
</feature>
<feature type="compositionally biased region" description="Polar residues" evidence="1">
    <location>
        <begin position="223"/>
        <end position="235"/>
    </location>
</feature>
<dbReference type="Gene3D" id="3.40.50.11350">
    <property type="match status" value="1"/>
</dbReference>
<feature type="compositionally biased region" description="Low complexity" evidence="1">
    <location>
        <begin position="45"/>
        <end position="54"/>
    </location>
</feature>
<feature type="region of interest" description="Disordered" evidence="1">
    <location>
        <begin position="214"/>
        <end position="246"/>
    </location>
</feature>
<name>A0A8H5CIG3_9AGAR</name>